<evidence type="ECO:0000313" key="3">
    <source>
        <dbReference type="Proteomes" id="UP000000289"/>
    </source>
</evidence>
<name>A0A0K0H7P0_SALBC</name>
<feature type="transmembrane region" description="Helical" evidence="1">
    <location>
        <begin position="36"/>
        <end position="60"/>
    </location>
</feature>
<reference evidence="2 3" key="1">
    <citation type="journal article" date="2011" name="PLoS Pathog.">
        <title>Salmonella bongori provides insights into the evolution of the Salmonellae.</title>
        <authorList>
            <person name="Fookes M."/>
            <person name="Schroeder G.N."/>
            <person name="Langridge G.C."/>
            <person name="Blondel C.J."/>
            <person name="Mammina C."/>
            <person name="Connor T.R."/>
            <person name="Seth-Smith H."/>
            <person name="Vernikos G.S."/>
            <person name="Robinson K.S."/>
            <person name="Sanders M."/>
            <person name="Petty N.K."/>
            <person name="Kingsley R.A."/>
            <person name="Baumler A.J."/>
            <person name="Nuccio S.P."/>
            <person name="Contreras I."/>
            <person name="Santiviago C.A."/>
            <person name="Maskell D."/>
            <person name="Barrow P."/>
            <person name="Humphrey T."/>
            <person name="Nastasi A."/>
            <person name="Roberts M."/>
            <person name="Frankel G."/>
            <person name="Parkhill J."/>
            <person name="Dougan G."/>
            <person name="Thomson N.R."/>
        </authorList>
    </citation>
    <scope>NUCLEOTIDE SEQUENCE [LARGE SCALE GENOMIC DNA]</scope>
    <source>
        <strain evidence="3">ATCC 43975 / DSM 13772 / NCTC 12419</strain>
    </source>
</reference>
<dbReference type="KEGG" id="sbg:SBG_0297"/>
<keyword evidence="1" id="KW-1133">Transmembrane helix</keyword>
<keyword evidence="1" id="KW-0472">Membrane</keyword>
<dbReference type="Proteomes" id="UP000000289">
    <property type="component" value="Chromosome"/>
</dbReference>
<organism evidence="2 3">
    <name type="scientific">Salmonella bongori (strain ATCC 43975 / DSM 13772 / NCTC 12419)</name>
    <dbReference type="NCBI Taxonomy" id="218493"/>
    <lineage>
        <taxon>Bacteria</taxon>
        <taxon>Pseudomonadati</taxon>
        <taxon>Pseudomonadota</taxon>
        <taxon>Gammaproteobacteria</taxon>
        <taxon>Enterobacterales</taxon>
        <taxon>Enterobacteriaceae</taxon>
        <taxon>Salmonella</taxon>
    </lineage>
</organism>
<keyword evidence="1" id="KW-0812">Transmembrane</keyword>
<evidence type="ECO:0000313" key="2">
    <source>
        <dbReference type="EMBL" id="CCC29393.1"/>
    </source>
</evidence>
<evidence type="ECO:0000256" key="1">
    <source>
        <dbReference type="SAM" id="Phobius"/>
    </source>
</evidence>
<proteinExistence type="predicted"/>
<dbReference type="EMBL" id="FR877557">
    <property type="protein sequence ID" value="CCC29393.1"/>
    <property type="molecule type" value="Genomic_DNA"/>
</dbReference>
<accession>A0A0K0H7P0</accession>
<dbReference type="AlphaFoldDB" id="A0A0K0H7P0"/>
<sequence>MAKIIYINRNSVYMRMAANNNREHFLRKIKFTNRELLVIASFMLVGGTAGTIAFVLYLMIL</sequence>
<gene>
    <name evidence="2" type="ordered locus">SBG_0297</name>
</gene>
<protein>
    <submittedName>
        <fullName evidence="2">Putative membrane protein</fullName>
    </submittedName>
</protein>